<comment type="caution">
    <text evidence="1">The sequence shown here is derived from an EMBL/GenBank/DDBJ whole genome shotgun (WGS) entry which is preliminary data.</text>
</comment>
<dbReference type="OrthoDB" id="6083831at2759"/>
<feature type="non-terminal residue" evidence="1">
    <location>
        <position position="110"/>
    </location>
</feature>
<evidence type="ECO:0000313" key="2">
    <source>
        <dbReference type="Proteomes" id="UP000324800"/>
    </source>
</evidence>
<dbReference type="Proteomes" id="UP000324800">
    <property type="component" value="Unassembled WGS sequence"/>
</dbReference>
<dbReference type="EMBL" id="SNRW01019184">
    <property type="protein sequence ID" value="KAA6366616.1"/>
    <property type="molecule type" value="Genomic_DNA"/>
</dbReference>
<gene>
    <name evidence="1" type="ORF">EZS28_037855</name>
</gene>
<sequence>MSTIGGHVEIAIQALNQALMKKRPWIHPPIPFVPALLKNIREEQIQAIIIALLWPGQIWYTELVNENVQSLMLGWNNEILEPGISLIKKNLKLPPGKICWCLMDRRPGNG</sequence>
<name>A0A5J4U6Z5_9EUKA</name>
<evidence type="ECO:0000313" key="1">
    <source>
        <dbReference type="EMBL" id="KAA6366616.1"/>
    </source>
</evidence>
<proteinExistence type="predicted"/>
<dbReference type="AlphaFoldDB" id="A0A5J4U6Z5"/>
<organism evidence="1 2">
    <name type="scientific">Streblomastix strix</name>
    <dbReference type="NCBI Taxonomy" id="222440"/>
    <lineage>
        <taxon>Eukaryota</taxon>
        <taxon>Metamonada</taxon>
        <taxon>Preaxostyla</taxon>
        <taxon>Oxymonadida</taxon>
        <taxon>Streblomastigidae</taxon>
        <taxon>Streblomastix</taxon>
    </lineage>
</organism>
<reference evidence="1 2" key="1">
    <citation type="submission" date="2019-03" db="EMBL/GenBank/DDBJ databases">
        <title>Single cell metagenomics reveals metabolic interactions within the superorganism composed of flagellate Streblomastix strix and complex community of Bacteroidetes bacteria on its surface.</title>
        <authorList>
            <person name="Treitli S.C."/>
            <person name="Kolisko M."/>
            <person name="Husnik F."/>
            <person name="Keeling P."/>
            <person name="Hampl V."/>
        </authorList>
    </citation>
    <scope>NUCLEOTIDE SEQUENCE [LARGE SCALE GENOMIC DNA]</scope>
    <source>
        <strain evidence="1">ST1C</strain>
    </source>
</reference>
<accession>A0A5J4U6Z5</accession>
<protein>
    <submittedName>
        <fullName evidence="1">Uncharacterized protein</fullName>
    </submittedName>
</protein>